<accession>A0A7L1YT23</accession>
<dbReference type="AlphaFoldDB" id="A0A7L1YT23"/>
<keyword evidence="3" id="KW-0378">Hydrolase</keyword>
<evidence type="ECO:0000259" key="4">
    <source>
        <dbReference type="PROSITE" id="PS50175"/>
    </source>
</evidence>
<protein>
    <submittedName>
        <fullName evidence="5">POK9 protein</fullName>
    </submittedName>
</protein>
<dbReference type="InterPro" id="IPR029054">
    <property type="entry name" value="dUTPase-like"/>
</dbReference>
<organism evidence="5 6">
    <name type="scientific">Scytalopus superciliaris</name>
    <dbReference type="NCBI Taxonomy" id="312124"/>
    <lineage>
        <taxon>Eukaryota</taxon>
        <taxon>Metazoa</taxon>
        <taxon>Chordata</taxon>
        <taxon>Craniata</taxon>
        <taxon>Vertebrata</taxon>
        <taxon>Euteleostomi</taxon>
        <taxon>Archelosauria</taxon>
        <taxon>Archosauria</taxon>
        <taxon>Dinosauria</taxon>
        <taxon>Saurischia</taxon>
        <taxon>Theropoda</taxon>
        <taxon>Coelurosauria</taxon>
        <taxon>Aves</taxon>
        <taxon>Neognathae</taxon>
        <taxon>Neoaves</taxon>
        <taxon>Telluraves</taxon>
        <taxon>Australaves</taxon>
        <taxon>Passeriformes</taxon>
        <taxon>Rhinocryptidae</taxon>
        <taxon>Scytalopus</taxon>
    </lineage>
</organism>
<feature type="non-terminal residue" evidence="5">
    <location>
        <position position="162"/>
    </location>
</feature>
<dbReference type="GO" id="GO:0004190">
    <property type="term" value="F:aspartic-type endopeptidase activity"/>
    <property type="evidence" value="ECO:0007669"/>
    <property type="project" value="UniProtKB-KW"/>
</dbReference>
<gene>
    <name evidence="5" type="primary">Ervk9_2</name>
    <name evidence="5" type="ORF">SCYSUP_R04502</name>
</gene>
<evidence type="ECO:0000256" key="2">
    <source>
        <dbReference type="ARBA" id="ARBA00022750"/>
    </source>
</evidence>
<keyword evidence="2" id="KW-0064">Aspartyl protease</keyword>
<dbReference type="Pfam" id="PF00692">
    <property type="entry name" value="dUTPase"/>
    <property type="match status" value="1"/>
</dbReference>
<evidence type="ECO:0000313" key="6">
    <source>
        <dbReference type="Proteomes" id="UP000580825"/>
    </source>
</evidence>
<feature type="domain" description="Peptidase A2" evidence="4">
    <location>
        <begin position="149"/>
        <end position="162"/>
    </location>
</feature>
<dbReference type="CDD" id="cd07557">
    <property type="entry name" value="trimeric_dUTPase"/>
    <property type="match status" value="1"/>
</dbReference>
<reference evidence="5 6" key="1">
    <citation type="submission" date="2019-09" db="EMBL/GenBank/DDBJ databases">
        <title>Bird 10,000 Genomes (B10K) Project - Family phase.</title>
        <authorList>
            <person name="Zhang G."/>
        </authorList>
    </citation>
    <scope>NUCLEOTIDE SEQUENCE [LARGE SCALE GENOMIC DNA]</scope>
    <source>
        <strain evidence="5">B10K-DU-002-46</strain>
        <tissue evidence="5">Muscle</tissue>
    </source>
</reference>
<dbReference type="GO" id="GO:0006508">
    <property type="term" value="P:proteolysis"/>
    <property type="evidence" value="ECO:0007669"/>
    <property type="project" value="UniProtKB-KW"/>
</dbReference>
<dbReference type="InterPro" id="IPR033704">
    <property type="entry name" value="dUTPase_trimeric"/>
</dbReference>
<dbReference type="InterPro" id="IPR001995">
    <property type="entry name" value="Peptidase_A2_cat"/>
</dbReference>
<dbReference type="EMBL" id="VXBX01006233">
    <property type="protein sequence ID" value="NXP24780.1"/>
    <property type="molecule type" value="Genomic_DNA"/>
</dbReference>
<keyword evidence="6" id="KW-1185">Reference proteome</keyword>
<evidence type="ECO:0000256" key="3">
    <source>
        <dbReference type="ARBA" id="ARBA00022801"/>
    </source>
</evidence>
<comment type="caution">
    <text evidence="5">The sequence shown here is derived from an EMBL/GenBank/DDBJ whole genome shotgun (WGS) entry which is preliminary data.</text>
</comment>
<dbReference type="Proteomes" id="UP000580825">
    <property type="component" value="Unassembled WGS sequence"/>
</dbReference>
<dbReference type="InterPro" id="IPR036157">
    <property type="entry name" value="dUTPase-like_sf"/>
</dbReference>
<dbReference type="PANTHER" id="PTHR19422:SF123">
    <property type="entry name" value="RT1 CLASS I, LOCUS CE15"/>
    <property type="match status" value="1"/>
</dbReference>
<evidence type="ECO:0000256" key="1">
    <source>
        <dbReference type="ARBA" id="ARBA00022670"/>
    </source>
</evidence>
<dbReference type="SUPFAM" id="SSF51283">
    <property type="entry name" value="dUTPase-like"/>
    <property type="match status" value="1"/>
</dbReference>
<dbReference type="InterPro" id="IPR051592">
    <property type="entry name" value="HERV-K_Pro_peptidase_A2"/>
</dbReference>
<dbReference type="Gene3D" id="2.70.40.10">
    <property type="match status" value="1"/>
</dbReference>
<proteinExistence type="predicted"/>
<keyword evidence="1" id="KW-0645">Protease</keyword>
<sequence length="162" mass="16671">GSPGLDMAVAASTTITDSQVTIVPSTVTGPLGHGLSALLLGRSSASKQGILVIPGGILVRPGVIDADYTGNIGIMVRVLNPPLTIAEGTKIAQLVPFKACVSQATTRVRGDGAFESTGQPLVAFTQKITEEKPRRRVIIQGPNQSAISALMLLDTGSDVTII</sequence>
<dbReference type="PANTHER" id="PTHR19422">
    <property type="entry name" value="GAG RETROVIRAL POLYPROTEIN"/>
    <property type="match status" value="1"/>
</dbReference>
<dbReference type="PROSITE" id="PS50175">
    <property type="entry name" value="ASP_PROT_RETROV"/>
    <property type="match status" value="1"/>
</dbReference>
<name>A0A7L1YT23_9PASS</name>
<evidence type="ECO:0000313" key="5">
    <source>
        <dbReference type="EMBL" id="NXP24780.1"/>
    </source>
</evidence>
<feature type="non-terminal residue" evidence="5">
    <location>
        <position position="1"/>
    </location>
</feature>